<protein>
    <submittedName>
        <fullName evidence="1">Uncharacterized protein</fullName>
    </submittedName>
</protein>
<evidence type="ECO:0000313" key="2">
    <source>
        <dbReference type="Proteomes" id="UP001283361"/>
    </source>
</evidence>
<evidence type="ECO:0000313" key="1">
    <source>
        <dbReference type="EMBL" id="KAK3701102.1"/>
    </source>
</evidence>
<accession>A0AAE1CK83</accession>
<dbReference type="AlphaFoldDB" id="A0AAE1CK83"/>
<comment type="caution">
    <text evidence="1">The sequence shown here is derived from an EMBL/GenBank/DDBJ whole genome shotgun (WGS) entry which is preliminary data.</text>
</comment>
<keyword evidence="2" id="KW-1185">Reference proteome</keyword>
<proteinExistence type="predicted"/>
<dbReference type="EMBL" id="JAWDGP010007897">
    <property type="protein sequence ID" value="KAK3701102.1"/>
    <property type="molecule type" value="Genomic_DNA"/>
</dbReference>
<dbReference type="Proteomes" id="UP001283361">
    <property type="component" value="Unassembled WGS sequence"/>
</dbReference>
<organism evidence="1 2">
    <name type="scientific">Elysia crispata</name>
    <name type="common">lettuce slug</name>
    <dbReference type="NCBI Taxonomy" id="231223"/>
    <lineage>
        <taxon>Eukaryota</taxon>
        <taxon>Metazoa</taxon>
        <taxon>Spiralia</taxon>
        <taxon>Lophotrochozoa</taxon>
        <taxon>Mollusca</taxon>
        <taxon>Gastropoda</taxon>
        <taxon>Heterobranchia</taxon>
        <taxon>Euthyneura</taxon>
        <taxon>Panpulmonata</taxon>
        <taxon>Sacoglossa</taxon>
        <taxon>Placobranchoidea</taxon>
        <taxon>Plakobranchidae</taxon>
        <taxon>Elysia</taxon>
    </lineage>
</organism>
<gene>
    <name evidence="1" type="ORF">RRG08_029577</name>
</gene>
<reference evidence="1" key="1">
    <citation type="journal article" date="2023" name="G3 (Bethesda)">
        <title>A reference genome for the long-term kleptoplast-retaining sea slug Elysia crispata morphotype clarki.</title>
        <authorList>
            <person name="Eastman K.E."/>
            <person name="Pendleton A.L."/>
            <person name="Shaikh M.A."/>
            <person name="Suttiyut T."/>
            <person name="Ogas R."/>
            <person name="Tomko P."/>
            <person name="Gavelis G."/>
            <person name="Widhalm J.R."/>
            <person name="Wisecaver J.H."/>
        </authorList>
    </citation>
    <scope>NUCLEOTIDE SEQUENCE</scope>
    <source>
        <strain evidence="1">ECLA1</strain>
    </source>
</reference>
<sequence length="141" mass="16000">MPTVESFTQYKKALPKARKPSQVMREMDEIAGTKVELVEANITLNLIKDRTVKPAKLDTAPDSKIFTLSSWCNFEYCRGTLAFLFLPVNVCFIFDLPLVFTLTNLATAKLIPGVSIQEHHHQLHSSHRHQLYSSHVCPHPI</sequence>
<name>A0AAE1CK83_9GAST</name>